<feature type="domain" description="DUF1937" evidence="1">
    <location>
        <begin position="3"/>
        <end position="108"/>
    </location>
</feature>
<dbReference type="Pfam" id="PF09152">
    <property type="entry name" value="DUF1937"/>
    <property type="match status" value="1"/>
</dbReference>
<organism evidence="2">
    <name type="scientific">marine sediment metagenome</name>
    <dbReference type="NCBI Taxonomy" id="412755"/>
    <lineage>
        <taxon>unclassified sequences</taxon>
        <taxon>metagenomes</taxon>
        <taxon>ecological metagenomes</taxon>
    </lineage>
</organism>
<gene>
    <name evidence="2" type="ORF">LCGC14_0310820</name>
</gene>
<accession>A0A0F9TSH8</accession>
<dbReference type="InterPro" id="IPR015235">
    <property type="entry name" value="DUF1937"/>
</dbReference>
<comment type="caution">
    <text evidence="2">The sequence shown here is derived from an EMBL/GenBank/DDBJ whole genome shotgun (WGS) entry which is preliminary data.</text>
</comment>
<sequence>MKVVYVVGPYTGETHDSRSHFEISRHILDASEMARALCEQGIGYFCPHLHGAHFESIAPDVKPNYWYELDNFFLDFCHAGLFLPAWGKSTGSRDEHQRLKDQGKPIFFARHTGKVPEDLLKWAKGGSNG</sequence>
<reference evidence="2" key="1">
    <citation type="journal article" date="2015" name="Nature">
        <title>Complex archaea that bridge the gap between prokaryotes and eukaryotes.</title>
        <authorList>
            <person name="Spang A."/>
            <person name="Saw J.H."/>
            <person name="Jorgensen S.L."/>
            <person name="Zaremba-Niedzwiedzka K."/>
            <person name="Martijn J."/>
            <person name="Lind A.E."/>
            <person name="van Eijk R."/>
            <person name="Schleper C."/>
            <person name="Guy L."/>
            <person name="Ettema T.J."/>
        </authorList>
    </citation>
    <scope>NUCLEOTIDE SEQUENCE</scope>
</reference>
<protein>
    <recommendedName>
        <fullName evidence="1">DUF1937 domain-containing protein</fullName>
    </recommendedName>
</protein>
<dbReference type="SUPFAM" id="SSF52309">
    <property type="entry name" value="N-(deoxy)ribosyltransferase-like"/>
    <property type="match status" value="1"/>
</dbReference>
<proteinExistence type="predicted"/>
<dbReference type="AlphaFoldDB" id="A0A0F9TSH8"/>
<evidence type="ECO:0000313" key="2">
    <source>
        <dbReference type="EMBL" id="KKN82269.1"/>
    </source>
</evidence>
<dbReference type="EMBL" id="LAZR01000203">
    <property type="protein sequence ID" value="KKN82269.1"/>
    <property type="molecule type" value="Genomic_DNA"/>
</dbReference>
<evidence type="ECO:0000259" key="1">
    <source>
        <dbReference type="Pfam" id="PF09152"/>
    </source>
</evidence>
<name>A0A0F9TSH8_9ZZZZ</name>
<dbReference type="Gene3D" id="3.40.50.10400">
    <property type="entry name" value="Hypothetical protein PA1492"/>
    <property type="match status" value="1"/>
</dbReference>